<dbReference type="EMBL" id="JADOXO010000012">
    <property type="protein sequence ID" value="KAF9820137.1"/>
    <property type="molecule type" value="Genomic_DNA"/>
</dbReference>
<keyword evidence="2" id="KW-0547">Nucleotide-binding</keyword>
<evidence type="ECO:0000256" key="1">
    <source>
        <dbReference type="ARBA" id="ARBA00022448"/>
    </source>
</evidence>
<evidence type="ECO:0000256" key="3">
    <source>
        <dbReference type="ARBA" id="ARBA00022840"/>
    </source>
</evidence>
<dbReference type="SMART" id="SM00382">
    <property type="entry name" value="AAA"/>
    <property type="match status" value="1"/>
</dbReference>
<dbReference type="InterPro" id="IPR003593">
    <property type="entry name" value="AAA+_ATPase"/>
</dbReference>
<dbReference type="PROSITE" id="PS00211">
    <property type="entry name" value="ABC_TRANSPORTER_1"/>
    <property type="match status" value="1"/>
</dbReference>
<proteinExistence type="predicted"/>
<evidence type="ECO:0000256" key="2">
    <source>
        <dbReference type="ARBA" id="ARBA00022741"/>
    </source>
</evidence>
<dbReference type="SUPFAM" id="SSF52540">
    <property type="entry name" value="P-loop containing nucleoside triphosphate hydrolases"/>
    <property type="match status" value="1"/>
</dbReference>
<reference evidence="5" key="2">
    <citation type="journal article" name="Front. Microbiol.">
        <title>Degradative Capacity of Two Strains of Rhodonia placenta: From Phenotype to Genotype.</title>
        <authorList>
            <person name="Kolle M."/>
            <person name="Horta M.A.C."/>
            <person name="Nowrousian M."/>
            <person name="Ohm R.A."/>
            <person name="Benz J.P."/>
            <person name="Pilgard A."/>
        </authorList>
    </citation>
    <scope>NUCLEOTIDE SEQUENCE</scope>
    <source>
        <strain evidence="5">FPRL280</strain>
    </source>
</reference>
<dbReference type="GO" id="GO:0016887">
    <property type="term" value="F:ATP hydrolysis activity"/>
    <property type="evidence" value="ECO:0007669"/>
    <property type="project" value="InterPro"/>
</dbReference>
<dbReference type="PROSITE" id="PS50893">
    <property type="entry name" value="ABC_TRANSPORTER_2"/>
    <property type="match status" value="1"/>
</dbReference>
<accession>A0A8H7P9D0</accession>
<comment type="caution">
    <text evidence="5">The sequence shown here is derived from an EMBL/GenBank/DDBJ whole genome shotgun (WGS) entry which is preliminary data.</text>
</comment>
<dbReference type="InterPro" id="IPR003439">
    <property type="entry name" value="ABC_transporter-like_ATP-bd"/>
</dbReference>
<protein>
    <recommendedName>
        <fullName evidence="4">ABC transporter domain-containing protein</fullName>
    </recommendedName>
</protein>
<dbReference type="GO" id="GO:0005524">
    <property type="term" value="F:ATP binding"/>
    <property type="evidence" value="ECO:0007669"/>
    <property type="project" value="UniProtKB-KW"/>
</dbReference>
<dbReference type="GO" id="GO:0016020">
    <property type="term" value="C:membrane"/>
    <property type="evidence" value="ECO:0007669"/>
    <property type="project" value="InterPro"/>
</dbReference>
<dbReference type="Gene3D" id="3.40.50.300">
    <property type="entry name" value="P-loop containing nucleotide triphosphate hydrolases"/>
    <property type="match status" value="1"/>
</dbReference>
<dbReference type="AlphaFoldDB" id="A0A8H7P9D0"/>
<sequence length="241" mass="26546">MGDTVLEVKELQCARPKGDPIFSNVSFAVSKGDIVVVQGKSGSGKSTLLKCLSHLILYQGDILYRERTPKSYGIPSYRTRVQYVPQRASLLPGTPRDFMTSILNFGSYSKQPVLGDDRIGRPRGLSNDTIDLAESWGIDEELWDRNWSTLSGGEMQRIALAMAIGMGTAEVLLLDEPTSALDPDSSARVERFLKSEIKKPNTNLKALIWVTHSEEQGRRVGTRFMQLSAGGIQEESVDPGV</sequence>
<dbReference type="PANTHER" id="PTHR43119">
    <property type="entry name" value="ABC TRANSPORT PROTEIN ATP-BINDING COMPONENT-RELATED"/>
    <property type="match status" value="1"/>
</dbReference>
<evidence type="ECO:0000313" key="6">
    <source>
        <dbReference type="Proteomes" id="UP000639403"/>
    </source>
</evidence>
<dbReference type="InterPro" id="IPR027417">
    <property type="entry name" value="P-loop_NTPase"/>
</dbReference>
<feature type="domain" description="ABC transporter" evidence="4">
    <location>
        <begin position="6"/>
        <end position="241"/>
    </location>
</feature>
<gene>
    <name evidence="5" type="ORF">IEO21_01570</name>
</gene>
<dbReference type="InterPro" id="IPR017871">
    <property type="entry name" value="ABC_transporter-like_CS"/>
</dbReference>
<keyword evidence="1" id="KW-0813">Transport</keyword>
<dbReference type="Pfam" id="PF00005">
    <property type="entry name" value="ABC_tran"/>
    <property type="match status" value="1"/>
</dbReference>
<dbReference type="InterPro" id="IPR015856">
    <property type="entry name" value="ABC_transpr_CbiO/EcfA_su"/>
</dbReference>
<dbReference type="Proteomes" id="UP000639403">
    <property type="component" value="Unassembled WGS sequence"/>
</dbReference>
<dbReference type="PANTHER" id="PTHR43119:SF1">
    <property type="entry name" value="ABC TRANSPORTER DOMAIN-CONTAINING PROTEIN"/>
    <property type="match status" value="1"/>
</dbReference>
<reference evidence="5" key="1">
    <citation type="submission" date="2020-11" db="EMBL/GenBank/DDBJ databases">
        <authorList>
            <person name="Koelle M."/>
            <person name="Horta M.A.C."/>
            <person name="Nowrousian M."/>
            <person name="Ohm R.A."/>
            <person name="Benz P."/>
            <person name="Pilgard A."/>
        </authorList>
    </citation>
    <scope>NUCLEOTIDE SEQUENCE</scope>
    <source>
        <strain evidence="5">FPRL280</strain>
    </source>
</reference>
<evidence type="ECO:0000259" key="4">
    <source>
        <dbReference type="PROSITE" id="PS50893"/>
    </source>
</evidence>
<organism evidence="5 6">
    <name type="scientific">Rhodonia placenta</name>
    <dbReference type="NCBI Taxonomy" id="104341"/>
    <lineage>
        <taxon>Eukaryota</taxon>
        <taxon>Fungi</taxon>
        <taxon>Dikarya</taxon>
        <taxon>Basidiomycota</taxon>
        <taxon>Agaricomycotina</taxon>
        <taxon>Agaricomycetes</taxon>
        <taxon>Polyporales</taxon>
        <taxon>Adustoporiaceae</taxon>
        <taxon>Rhodonia</taxon>
    </lineage>
</organism>
<evidence type="ECO:0000313" key="5">
    <source>
        <dbReference type="EMBL" id="KAF9820137.1"/>
    </source>
</evidence>
<keyword evidence="3" id="KW-0067">ATP-binding</keyword>
<dbReference type="GO" id="GO:0055085">
    <property type="term" value="P:transmembrane transport"/>
    <property type="evidence" value="ECO:0007669"/>
    <property type="project" value="InterPro"/>
</dbReference>
<name>A0A8H7P9D0_9APHY</name>
<dbReference type="CDD" id="cd03225">
    <property type="entry name" value="ABC_cobalt_CbiO_domain1"/>
    <property type="match status" value="1"/>
</dbReference>